<dbReference type="Proteomes" id="UP000198736">
    <property type="component" value="Unassembled WGS sequence"/>
</dbReference>
<dbReference type="Pfam" id="PF12833">
    <property type="entry name" value="HTH_18"/>
    <property type="match status" value="1"/>
</dbReference>
<gene>
    <name evidence="5" type="ORF">COMA2_20355</name>
</gene>
<keyword evidence="1" id="KW-0805">Transcription regulation</keyword>
<dbReference type="EMBL" id="CZPZ01000012">
    <property type="protein sequence ID" value="CUS35610.1"/>
    <property type="molecule type" value="Genomic_DNA"/>
</dbReference>
<feature type="domain" description="HTH araC/xylS-type" evidence="4">
    <location>
        <begin position="222"/>
        <end position="320"/>
    </location>
</feature>
<organism evidence="5 6">
    <name type="scientific">Candidatus Nitrospira nitrificans</name>
    <dbReference type="NCBI Taxonomy" id="1742973"/>
    <lineage>
        <taxon>Bacteria</taxon>
        <taxon>Pseudomonadati</taxon>
        <taxon>Nitrospirota</taxon>
        <taxon>Nitrospiria</taxon>
        <taxon>Nitrospirales</taxon>
        <taxon>Nitrospiraceae</taxon>
        <taxon>Nitrospira</taxon>
    </lineage>
</organism>
<keyword evidence="2" id="KW-0238">DNA-binding</keyword>
<dbReference type="InterPro" id="IPR052158">
    <property type="entry name" value="INH-QAR"/>
</dbReference>
<dbReference type="PROSITE" id="PS01124">
    <property type="entry name" value="HTH_ARAC_FAMILY_2"/>
    <property type="match status" value="1"/>
</dbReference>
<evidence type="ECO:0000256" key="1">
    <source>
        <dbReference type="ARBA" id="ARBA00023015"/>
    </source>
</evidence>
<dbReference type="GO" id="GO:0003700">
    <property type="term" value="F:DNA-binding transcription factor activity"/>
    <property type="evidence" value="ECO:0007669"/>
    <property type="project" value="InterPro"/>
</dbReference>
<evidence type="ECO:0000256" key="2">
    <source>
        <dbReference type="ARBA" id="ARBA00023125"/>
    </source>
</evidence>
<dbReference type="InterPro" id="IPR029062">
    <property type="entry name" value="Class_I_gatase-like"/>
</dbReference>
<dbReference type="PROSITE" id="PS00041">
    <property type="entry name" value="HTH_ARAC_FAMILY_1"/>
    <property type="match status" value="1"/>
</dbReference>
<name>A0A0S4LFW9_9BACT</name>
<dbReference type="Pfam" id="PF01965">
    <property type="entry name" value="DJ-1_PfpI"/>
    <property type="match status" value="1"/>
</dbReference>
<sequence length="328" mass="37080">MFRLFMPFPKPVNIALLIHERASLSIVFLLQDLFGRANLLGEASIFKLVFISYKKRLVRIHNLELSAVSVEKSTDILLIPPFQADFDFNLADLTQEIHLIREFSKRPKLIASACMGALLAAAAGVLNGQIATTHWRAKTFVSEHFPAVKWNLNEMICDTGLRLTSGGYLAAIDLALYLIQRFHSKRLAHHLGQMILANSIKQKQSIYAQSLVSPRQIGSTFYNLEHWIEHNLSRRFSVCDLAQQSGMSLRSFQRHFTSEFGISPVKYLQLKRIDRAKTLLKVHRLSLGEILEDIGLSDPVSFSRIFLRELGMTPAEFRKATKAGISSS</sequence>
<dbReference type="GO" id="GO:0043565">
    <property type="term" value="F:sequence-specific DNA binding"/>
    <property type="evidence" value="ECO:0007669"/>
    <property type="project" value="InterPro"/>
</dbReference>
<dbReference type="PANTHER" id="PTHR43130:SF3">
    <property type="entry name" value="HTH-TYPE TRANSCRIPTIONAL REGULATOR RV1931C"/>
    <property type="match status" value="1"/>
</dbReference>
<evidence type="ECO:0000313" key="5">
    <source>
        <dbReference type="EMBL" id="CUS35610.1"/>
    </source>
</evidence>
<dbReference type="InterPro" id="IPR018060">
    <property type="entry name" value="HTH_AraC"/>
</dbReference>
<reference evidence="6" key="1">
    <citation type="submission" date="2015-10" db="EMBL/GenBank/DDBJ databases">
        <authorList>
            <person name="Luecker S."/>
            <person name="Luecker S."/>
        </authorList>
    </citation>
    <scope>NUCLEOTIDE SEQUENCE [LARGE SCALE GENOMIC DNA]</scope>
</reference>
<dbReference type="SMART" id="SM00342">
    <property type="entry name" value="HTH_ARAC"/>
    <property type="match status" value="1"/>
</dbReference>
<dbReference type="Gene3D" id="1.10.10.60">
    <property type="entry name" value="Homeodomain-like"/>
    <property type="match status" value="2"/>
</dbReference>
<dbReference type="InterPro" id="IPR009057">
    <property type="entry name" value="Homeodomain-like_sf"/>
</dbReference>
<dbReference type="OrthoDB" id="9803764at2"/>
<accession>A0A0S4LFW9</accession>
<dbReference type="STRING" id="1742973.COMA2_20355"/>
<evidence type="ECO:0000313" key="6">
    <source>
        <dbReference type="Proteomes" id="UP000198736"/>
    </source>
</evidence>
<keyword evidence="6" id="KW-1185">Reference proteome</keyword>
<dbReference type="SUPFAM" id="SSF46689">
    <property type="entry name" value="Homeodomain-like"/>
    <property type="match status" value="2"/>
</dbReference>
<dbReference type="AlphaFoldDB" id="A0A0S4LFW9"/>
<evidence type="ECO:0000256" key="3">
    <source>
        <dbReference type="ARBA" id="ARBA00023163"/>
    </source>
</evidence>
<dbReference type="SUPFAM" id="SSF52317">
    <property type="entry name" value="Class I glutamine amidotransferase-like"/>
    <property type="match status" value="1"/>
</dbReference>
<dbReference type="Gene3D" id="3.40.50.880">
    <property type="match status" value="1"/>
</dbReference>
<dbReference type="InterPro" id="IPR018062">
    <property type="entry name" value="HTH_AraC-typ_CS"/>
</dbReference>
<evidence type="ECO:0000259" key="4">
    <source>
        <dbReference type="PROSITE" id="PS01124"/>
    </source>
</evidence>
<dbReference type="InterPro" id="IPR002818">
    <property type="entry name" value="DJ-1/PfpI"/>
</dbReference>
<keyword evidence="3" id="KW-0804">Transcription</keyword>
<proteinExistence type="predicted"/>
<protein>
    <submittedName>
        <fullName evidence="5">Putative AraC-family transcriptional regulator</fullName>
    </submittedName>
</protein>
<dbReference type="PANTHER" id="PTHR43130">
    <property type="entry name" value="ARAC-FAMILY TRANSCRIPTIONAL REGULATOR"/>
    <property type="match status" value="1"/>
</dbReference>